<dbReference type="PANTHER" id="PTHR12223:SF45">
    <property type="entry name" value="RE50040P"/>
    <property type="match status" value="1"/>
</dbReference>
<dbReference type="GO" id="GO:0005789">
    <property type="term" value="C:endoplasmic reticulum membrane"/>
    <property type="evidence" value="ECO:0007669"/>
    <property type="project" value="TreeGrafter"/>
</dbReference>
<accession>A0A177B3K1</accession>
<comment type="caution">
    <text evidence="8">The sequence shown here is derived from an EMBL/GenBank/DDBJ whole genome shotgun (WGS) entry which is preliminary data.</text>
</comment>
<dbReference type="Proteomes" id="UP000078046">
    <property type="component" value="Unassembled WGS sequence"/>
</dbReference>
<feature type="signal peptide" evidence="6">
    <location>
        <begin position="1"/>
        <end position="18"/>
    </location>
</feature>
<dbReference type="GO" id="GO:0006888">
    <property type="term" value="P:endoplasmic reticulum to Golgi vesicle-mediated transport"/>
    <property type="evidence" value="ECO:0007669"/>
    <property type="project" value="TreeGrafter"/>
</dbReference>
<keyword evidence="2" id="KW-0812">Transmembrane</keyword>
<evidence type="ECO:0000256" key="4">
    <source>
        <dbReference type="ARBA" id="ARBA00022989"/>
    </source>
</evidence>
<dbReference type="GO" id="GO:0000139">
    <property type="term" value="C:Golgi membrane"/>
    <property type="evidence" value="ECO:0007669"/>
    <property type="project" value="TreeGrafter"/>
</dbReference>
<evidence type="ECO:0000313" key="8">
    <source>
        <dbReference type="EMBL" id="OAF68848.1"/>
    </source>
</evidence>
<feature type="domain" description="L-type lectin-like" evidence="7">
    <location>
        <begin position="17"/>
        <end position="244"/>
    </location>
</feature>
<dbReference type="Gene3D" id="2.60.120.200">
    <property type="match status" value="1"/>
</dbReference>
<proteinExistence type="predicted"/>
<dbReference type="PANTHER" id="PTHR12223">
    <property type="entry name" value="VESICULAR MANNOSE-BINDING LECTIN"/>
    <property type="match status" value="1"/>
</dbReference>
<evidence type="ECO:0000259" key="7">
    <source>
        <dbReference type="PROSITE" id="PS51328"/>
    </source>
</evidence>
<evidence type="ECO:0000256" key="5">
    <source>
        <dbReference type="ARBA" id="ARBA00023136"/>
    </source>
</evidence>
<dbReference type="SUPFAM" id="SSF49899">
    <property type="entry name" value="Concanavalin A-like lectins/glucanases"/>
    <property type="match status" value="1"/>
</dbReference>
<dbReference type="InterPro" id="IPR051136">
    <property type="entry name" value="Intracellular_Lectin-GPT"/>
</dbReference>
<protein>
    <submittedName>
        <fullName evidence="8">Lectin mannose-binding 2</fullName>
    </submittedName>
</protein>
<keyword evidence="4" id="KW-1133">Transmembrane helix</keyword>
<name>A0A177B3K1_9BILA</name>
<keyword evidence="9" id="KW-1185">Reference proteome</keyword>
<dbReference type="GO" id="GO:0005793">
    <property type="term" value="C:endoplasmic reticulum-Golgi intermediate compartment"/>
    <property type="evidence" value="ECO:0007669"/>
    <property type="project" value="TreeGrafter"/>
</dbReference>
<evidence type="ECO:0000313" key="9">
    <source>
        <dbReference type="Proteomes" id="UP000078046"/>
    </source>
</evidence>
<reference evidence="8 9" key="1">
    <citation type="submission" date="2016-04" db="EMBL/GenBank/DDBJ databases">
        <title>The genome of Intoshia linei affirms orthonectids as highly simplified spiralians.</title>
        <authorList>
            <person name="Mikhailov K.V."/>
            <person name="Slusarev G.S."/>
            <person name="Nikitin M.A."/>
            <person name="Logacheva M.D."/>
            <person name="Penin A."/>
            <person name="Aleoshin V."/>
            <person name="Panchin Y.V."/>
        </authorList>
    </citation>
    <scope>NUCLEOTIDE SEQUENCE [LARGE SCALE GENOMIC DNA]</scope>
    <source>
        <strain evidence="8">Intl2013</strain>
        <tissue evidence="8">Whole animal</tissue>
    </source>
</reference>
<organism evidence="8 9">
    <name type="scientific">Intoshia linei</name>
    <dbReference type="NCBI Taxonomy" id="1819745"/>
    <lineage>
        <taxon>Eukaryota</taxon>
        <taxon>Metazoa</taxon>
        <taxon>Spiralia</taxon>
        <taxon>Lophotrochozoa</taxon>
        <taxon>Mesozoa</taxon>
        <taxon>Orthonectida</taxon>
        <taxon>Rhopaluridae</taxon>
        <taxon>Intoshia</taxon>
    </lineage>
</organism>
<dbReference type="InterPro" id="IPR013320">
    <property type="entry name" value="ConA-like_dom_sf"/>
</dbReference>
<dbReference type="Pfam" id="PF03388">
    <property type="entry name" value="Lectin_leg-like"/>
    <property type="match status" value="1"/>
</dbReference>
<keyword evidence="5" id="KW-0472">Membrane</keyword>
<dbReference type="AlphaFoldDB" id="A0A177B3K1"/>
<sequence>MICQVYWSILFLLCLGKCQNDMDDLIPKNVDRKNSLAPPYQDSWKISGSTFVKQNYIRLTPDKPSKRGTIWNMNKINYPNWAVLINFRVHGEGSIFGDGFAFWYTKDMDIKGNAFGNQEKFIGLAVFFDTYANHNDHHSHAHPYISAMVNDGSHQYDHDQDGTLTQIGKGCSMLFRNSEDRSTVLIKYQDDMLTIRTQLVPNGEWKECFTTQVQLPTGYHFGLSSVTGDLSDNHDIYFMRVYQLDDGIHIGQDRMSLKPFSKSSAAERGSTIKL</sequence>
<evidence type="ECO:0000256" key="2">
    <source>
        <dbReference type="ARBA" id="ARBA00022692"/>
    </source>
</evidence>
<evidence type="ECO:0000256" key="3">
    <source>
        <dbReference type="ARBA" id="ARBA00022729"/>
    </source>
</evidence>
<feature type="chain" id="PRO_5008056809" evidence="6">
    <location>
        <begin position="19"/>
        <end position="274"/>
    </location>
</feature>
<dbReference type="PROSITE" id="PS51328">
    <property type="entry name" value="L_LECTIN_LIKE"/>
    <property type="match status" value="1"/>
</dbReference>
<evidence type="ECO:0000256" key="6">
    <source>
        <dbReference type="SAM" id="SignalP"/>
    </source>
</evidence>
<gene>
    <name evidence="8" type="ORF">A3Q56_03374</name>
</gene>
<dbReference type="GO" id="GO:0030134">
    <property type="term" value="C:COPII-coated ER to Golgi transport vesicle"/>
    <property type="evidence" value="ECO:0007669"/>
    <property type="project" value="TreeGrafter"/>
</dbReference>
<evidence type="ECO:0000256" key="1">
    <source>
        <dbReference type="ARBA" id="ARBA00004479"/>
    </source>
</evidence>
<dbReference type="GO" id="GO:0005537">
    <property type="term" value="F:D-mannose binding"/>
    <property type="evidence" value="ECO:0007669"/>
    <property type="project" value="TreeGrafter"/>
</dbReference>
<keyword evidence="3 6" id="KW-0732">Signal</keyword>
<comment type="subcellular location">
    <subcellularLocation>
        <location evidence="1">Membrane</location>
        <topology evidence="1">Single-pass type I membrane protein</topology>
    </subcellularLocation>
</comment>
<dbReference type="EMBL" id="LWCA01000378">
    <property type="protein sequence ID" value="OAF68848.1"/>
    <property type="molecule type" value="Genomic_DNA"/>
</dbReference>
<dbReference type="InterPro" id="IPR005052">
    <property type="entry name" value="Lectin_leg"/>
</dbReference>
<dbReference type="OrthoDB" id="270293at2759"/>